<evidence type="ECO:0000256" key="5">
    <source>
        <dbReference type="ARBA" id="ARBA00022695"/>
    </source>
</evidence>
<dbReference type="Pfam" id="PF04042">
    <property type="entry name" value="DNA_pol_E_B"/>
    <property type="match status" value="1"/>
</dbReference>
<feature type="compositionally biased region" description="Low complexity" evidence="16">
    <location>
        <begin position="110"/>
        <end position="212"/>
    </location>
</feature>
<evidence type="ECO:0000256" key="14">
    <source>
        <dbReference type="ARBA" id="ARBA00049244"/>
    </source>
</evidence>
<comment type="similarity">
    <text evidence="2 15">Belongs to the DNA polymerase delta/II small subunit family.</text>
</comment>
<dbReference type="InterPro" id="IPR011149">
    <property type="entry name" value="Pol2_small_arc"/>
</dbReference>
<organism evidence="18 19">
    <name type="scientific">Halorubrum ezzemoulense</name>
    <name type="common">Halorubrum chaoviator</name>
    <dbReference type="NCBI Taxonomy" id="337243"/>
    <lineage>
        <taxon>Archaea</taxon>
        <taxon>Methanobacteriati</taxon>
        <taxon>Methanobacteriota</taxon>
        <taxon>Stenosarchaea group</taxon>
        <taxon>Halobacteria</taxon>
        <taxon>Halobacteriales</taxon>
        <taxon>Haloferacaceae</taxon>
        <taxon>Halorubrum</taxon>
    </lineage>
</organism>
<dbReference type="EC" id="3.1.11.1" evidence="15"/>
<evidence type="ECO:0000256" key="16">
    <source>
        <dbReference type="SAM" id="MobiDB-lite"/>
    </source>
</evidence>
<reference evidence="18 19" key="1">
    <citation type="submission" date="2017-06" db="EMBL/GenBank/DDBJ databases">
        <authorList>
            <person name="Kim H.J."/>
            <person name="Triplett B.A."/>
        </authorList>
    </citation>
    <scope>NUCLEOTIDE SEQUENCE [LARGE SCALE GENOMIC DNA]</scope>
    <source>
        <strain evidence="18 19">DSM 19316</strain>
    </source>
</reference>
<keyword evidence="6 15" id="KW-0235">DNA replication</keyword>
<feature type="region of interest" description="Disordered" evidence="16">
    <location>
        <begin position="54"/>
        <end position="232"/>
    </location>
</feature>
<keyword evidence="10 15" id="KW-0239">DNA-directed DNA polymerase</keyword>
<dbReference type="NCBIfam" id="NF003118">
    <property type="entry name" value="PRK04036.1-3"/>
    <property type="match status" value="1"/>
</dbReference>
<feature type="compositionally biased region" description="Basic and acidic residues" evidence="16">
    <location>
        <begin position="213"/>
        <end position="223"/>
    </location>
</feature>
<dbReference type="AlphaFoldDB" id="A0A238X612"/>
<keyword evidence="5 15" id="KW-0548">Nucleotidyltransferase</keyword>
<feature type="compositionally biased region" description="Basic and acidic residues" evidence="16">
    <location>
        <begin position="54"/>
        <end position="66"/>
    </location>
</feature>
<dbReference type="PIRSF" id="PIRSF000803">
    <property type="entry name" value="Arc_Pol2_small"/>
    <property type="match status" value="1"/>
</dbReference>
<dbReference type="GO" id="GO:0042575">
    <property type="term" value="C:DNA polymerase complex"/>
    <property type="evidence" value="ECO:0007669"/>
    <property type="project" value="TreeGrafter"/>
</dbReference>
<comment type="function">
    <text evidence="13 15">Possesses two activities: a DNA synthesis (polymerase) and an exonucleolytic activity that degrades single-stranded DNA in the 3' to 5' direction. Has a template-primer preference which is characteristic of a replicative DNA polymerase.</text>
</comment>
<dbReference type="GO" id="GO:0006271">
    <property type="term" value="P:DNA strand elongation involved in DNA replication"/>
    <property type="evidence" value="ECO:0007669"/>
    <property type="project" value="TreeGrafter"/>
</dbReference>
<evidence type="ECO:0000256" key="7">
    <source>
        <dbReference type="ARBA" id="ARBA00022722"/>
    </source>
</evidence>
<evidence type="ECO:0000256" key="15">
    <source>
        <dbReference type="HAMAP-Rule" id="MF_00325"/>
    </source>
</evidence>
<comment type="catalytic activity">
    <reaction evidence="1 15">
        <text>Exonucleolytic cleavage in the 3'- to 5'-direction to yield nucleoside 5'-phosphates.</text>
        <dbReference type="EC" id="3.1.11.1"/>
    </reaction>
</comment>
<evidence type="ECO:0000313" key="18">
    <source>
        <dbReference type="EMBL" id="SNR54072.1"/>
    </source>
</evidence>
<evidence type="ECO:0000256" key="9">
    <source>
        <dbReference type="ARBA" id="ARBA00022839"/>
    </source>
</evidence>
<evidence type="ECO:0000256" key="4">
    <source>
        <dbReference type="ARBA" id="ARBA00022679"/>
    </source>
</evidence>
<dbReference type="Proteomes" id="UP000198297">
    <property type="component" value="Unassembled WGS sequence"/>
</dbReference>
<evidence type="ECO:0000256" key="3">
    <source>
        <dbReference type="ARBA" id="ARBA00011315"/>
    </source>
</evidence>
<evidence type="ECO:0000313" key="19">
    <source>
        <dbReference type="Proteomes" id="UP000198297"/>
    </source>
</evidence>
<keyword evidence="9 15" id="KW-0269">Exonuclease</keyword>
<dbReference type="InterPro" id="IPR007185">
    <property type="entry name" value="DNA_pol_a/d/e_bsu"/>
</dbReference>
<evidence type="ECO:0000256" key="6">
    <source>
        <dbReference type="ARBA" id="ARBA00022705"/>
    </source>
</evidence>
<keyword evidence="12 15" id="KW-0511">Multifunctional enzyme</keyword>
<keyword evidence="4 15" id="KW-0808">Transferase</keyword>
<comment type="subunit">
    <text evidence="3 15">Heterodimer of a large subunit and a small subunit.</text>
</comment>
<dbReference type="HAMAP" id="MF_00325">
    <property type="entry name" value="DNApol_II_A_arch"/>
    <property type="match status" value="1"/>
</dbReference>
<dbReference type="PANTHER" id="PTHR10416:SF0">
    <property type="entry name" value="DNA POLYMERASE DELTA SUBUNIT 2"/>
    <property type="match status" value="1"/>
</dbReference>
<keyword evidence="8 15" id="KW-0378">Hydrolase</keyword>
<dbReference type="CDD" id="cd04490">
    <property type="entry name" value="PolII_SU_OBF"/>
    <property type="match status" value="1"/>
</dbReference>
<dbReference type="EMBL" id="FZNK01000003">
    <property type="protein sequence ID" value="SNR54072.1"/>
    <property type="molecule type" value="Genomic_DNA"/>
</dbReference>
<name>A0A238X612_HALEZ</name>
<dbReference type="GO" id="GO:0006308">
    <property type="term" value="P:DNA catabolic process"/>
    <property type="evidence" value="ECO:0007669"/>
    <property type="project" value="UniProtKB-UniRule"/>
</dbReference>
<dbReference type="EC" id="2.7.7.7" evidence="15"/>
<evidence type="ECO:0000256" key="1">
    <source>
        <dbReference type="ARBA" id="ARBA00000563"/>
    </source>
</evidence>
<evidence type="ECO:0000256" key="11">
    <source>
        <dbReference type="ARBA" id="ARBA00023125"/>
    </source>
</evidence>
<comment type="catalytic activity">
    <reaction evidence="14 15">
        <text>DNA(n) + a 2'-deoxyribonucleoside 5'-triphosphate = DNA(n+1) + diphosphate</text>
        <dbReference type="Rhea" id="RHEA:22508"/>
        <dbReference type="Rhea" id="RHEA-COMP:17339"/>
        <dbReference type="Rhea" id="RHEA-COMP:17340"/>
        <dbReference type="ChEBI" id="CHEBI:33019"/>
        <dbReference type="ChEBI" id="CHEBI:61560"/>
        <dbReference type="ChEBI" id="CHEBI:173112"/>
        <dbReference type="EC" id="2.7.7.7"/>
    </reaction>
</comment>
<feature type="domain" description="DNA polymerase alpha/delta/epsilon subunit B" evidence="17">
    <location>
        <begin position="367"/>
        <end position="563"/>
    </location>
</feature>
<evidence type="ECO:0000256" key="2">
    <source>
        <dbReference type="ARBA" id="ARBA00006035"/>
    </source>
</evidence>
<protein>
    <recommendedName>
        <fullName evidence="15">DNA polymerase II small subunit</fullName>
        <shortName evidence="15">Pol II</shortName>
        <ecNumber evidence="15">2.7.7.7</ecNumber>
    </recommendedName>
    <alternativeName>
        <fullName evidence="15">Exodeoxyribonuclease small subunit</fullName>
        <ecNumber evidence="15">3.1.11.1</ecNumber>
    </alternativeName>
</protein>
<dbReference type="NCBIfam" id="NF003116">
    <property type="entry name" value="PRK04036.1-1"/>
    <property type="match status" value="1"/>
</dbReference>
<proteinExistence type="inferred from homology"/>
<dbReference type="SUPFAM" id="SSF56300">
    <property type="entry name" value="Metallo-dependent phosphatases"/>
    <property type="match status" value="1"/>
</dbReference>
<dbReference type="InterPro" id="IPR024826">
    <property type="entry name" value="DNA_pol_delta/II_ssu"/>
</dbReference>
<dbReference type="PANTHER" id="PTHR10416">
    <property type="entry name" value="DNA POLYMERASE DELTA SUBUNIT 2"/>
    <property type="match status" value="1"/>
</dbReference>
<dbReference type="FunFam" id="3.60.21.50:FF:000003">
    <property type="entry name" value="DNA polymerase II small subunit"/>
    <property type="match status" value="1"/>
</dbReference>
<evidence type="ECO:0000256" key="13">
    <source>
        <dbReference type="ARBA" id="ARBA00024817"/>
    </source>
</evidence>
<keyword evidence="7 15" id="KW-0540">Nuclease</keyword>
<keyword evidence="11 15" id="KW-0238">DNA-binding</keyword>
<dbReference type="GO" id="GO:0003677">
    <property type="term" value="F:DNA binding"/>
    <property type="evidence" value="ECO:0007669"/>
    <property type="project" value="UniProtKB-UniRule"/>
</dbReference>
<evidence type="ECO:0000256" key="10">
    <source>
        <dbReference type="ARBA" id="ARBA00022932"/>
    </source>
</evidence>
<evidence type="ECO:0000256" key="12">
    <source>
        <dbReference type="ARBA" id="ARBA00023268"/>
    </source>
</evidence>
<evidence type="ECO:0000259" key="17">
    <source>
        <dbReference type="Pfam" id="PF04042"/>
    </source>
</evidence>
<dbReference type="InterPro" id="IPR029052">
    <property type="entry name" value="Metallo-depent_PP-like"/>
</dbReference>
<dbReference type="Gene3D" id="3.60.21.50">
    <property type="match status" value="1"/>
</dbReference>
<dbReference type="GO" id="GO:0003887">
    <property type="term" value="F:DNA-directed DNA polymerase activity"/>
    <property type="evidence" value="ECO:0007669"/>
    <property type="project" value="UniProtKB-UniRule"/>
</dbReference>
<feature type="compositionally biased region" description="Polar residues" evidence="16">
    <location>
        <begin position="74"/>
        <end position="87"/>
    </location>
</feature>
<sequence>MPLESNARIAKALAERGYNAEREAVTLLAGATDPTAAIAATVDRAPDEALRITADHVREAIDHTDKSAAPPDETGQSPVETKGSSATEPGATETVADPVTTDGASAMDVDTGAASDPATTDAPTVDPGTADPLTADPTTADSPTADPTTADSPTADPTTADSPTADPTTADSPTADPTTADSPTADPTTADSPTADPTTADSPTADSATAADTSRDLDLRDLEVGNDMTGRSTGTGEYSDFVTTFRDRYERLSKVLRGRVNHRPAEAIANMPGGSDAAMIGLVNDVRSTKSGHWLVELEDTTGTFPALVMKDKGLADVVDEILLDECVAVEGTLADDAGILFADSLHFPDVPRTHNPGGADRHVQAALISDVHVGSDEFMADAWHSFADWLHTPEADPVEYILLAGDMVEGVGVYPDQDEELDIVDIYEQYEAFAEHLKEVPADTEIVMIPGNHDAVRLAEPQPGFNDEIRAIMDVHDARIVSNPATVSVEGVEVLMYHGVSLDEVIAELPEEKASYDEPHKAMYQLLKKRHVAPQFGGHTRVAPEERDYLVIEDVPDVFHTGHVHKLGWGKYHNVLAVNSGCWQAQTDFQKSVNIDPDAGYAPILDLDTLDMTVRKFS</sequence>
<evidence type="ECO:0000256" key="8">
    <source>
        <dbReference type="ARBA" id="ARBA00022801"/>
    </source>
</evidence>
<gene>
    <name evidence="15" type="primary">polB</name>
    <name evidence="18" type="ORF">SAMN06266787_103245</name>
</gene>
<dbReference type="GO" id="GO:0008310">
    <property type="term" value="F:single-stranded DNA 3'-5' DNA exonuclease activity"/>
    <property type="evidence" value="ECO:0007669"/>
    <property type="project" value="UniProtKB-EC"/>
</dbReference>
<accession>A0A238X612</accession>